<name>A0A1H7RKV7_9BURK</name>
<keyword evidence="4" id="KW-0812">Transmembrane</keyword>
<dbReference type="InterPro" id="IPR013655">
    <property type="entry name" value="PAS_fold_3"/>
</dbReference>
<dbReference type="Pfam" id="PF08447">
    <property type="entry name" value="PAS_3"/>
    <property type="match status" value="1"/>
</dbReference>
<dbReference type="PANTHER" id="PTHR43531:SF7">
    <property type="entry name" value="AEROTAXIS RECEPTOR"/>
    <property type="match status" value="1"/>
</dbReference>
<evidence type="ECO:0000313" key="8">
    <source>
        <dbReference type="EMBL" id="SEL60920.1"/>
    </source>
</evidence>
<dbReference type="CDD" id="cd06225">
    <property type="entry name" value="HAMP"/>
    <property type="match status" value="1"/>
</dbReference>
<dbReference type="Pfam" id="PF00672">
    <property type="entry name" value="HAMP"/>
    <property type="match status" value="1"/>
</dbReference>
<evidence type="ECO:0000259" key="6">
    <source>
        <dbReference type="PROSITE" id="PS50112"/>
    </source>
</evidence>
<comment type="similarity">
    <text evidence="2">Belongs to the methyl-accepting chemotaxis (MCP) protein family.</text>
</comment>
<dbReference type="OrthoDB" id="9806477at2"/>
<dbReference type="GO" id="GO:0004888">
    <property type="term" value="F:transmembrane signaling receptor activity"/>
    <property type="evidence" value="ECO:0007669"/>
    <property type="project" value="InterPro"/>
</dbReference>
<keyword evidence="3" id="KW-0807">Transducer</keyword>
<dbReference type="Gene3D" id="3.30.450.20">
    <property type="entry name" value="PAS domain"/>
    <property type="match status" value="1"/>
</dbReference>
<sequence length="533" mass="56118">MRNNVPVTQREYPIADDTTLMSVTDVNGRIVYANAAFIKTSGFDKSELIGAPHNVVRHPDMPAEAFADMWATLRAGISWSAVVKNRRKNGDHYWVRANATPIVRDGVPVGYLSVRTRPGRDEIDAAAQLYRRFVDGRATGLRFHHGLVVRGGLLGWTAVFRTMPVRTRIRYALAAVAACCIAAAYAAGLRGAPLGAFAAAAALLGGATASVLERQIARPLEQMLTAALGVAAGERGGELRLGRVDEIGMLARAIQQSGLNLHSLVDDVSEQIGGLQTTNDEMVRDNVDLSRRSEEAASSLEQTAASMQQMTSIVDRNAQAANRAGALAGSSSDAAAQGRACVERVVGMMSGITEASRRINEIIGVIDSIAFQTNILALNAAVEAARAGSTGRGFAVVAGEVRTLAQKSATAASEIRRLIGDSVCRIDDGSEVVGAAGHAMNSIVSEVERVGALIAEIGSATKEQADGIGQINTAVGQLDQMTQKNAALVGQSAATAESLRERTAHLLHAVAVFGRHDTLRSAVQPSSTPRSPT</sequence>
<dbReference type="AlphaFoldDB" id="A0A1H7RKV7"/>
<dbReference type="STRING" id="416943.SAMN05445871_5446"/>
<dbReference type="PANTHER" id="PTHR43531">
    <property type="entry name" value="PROTEIN ICFG"/>
    <property type="match status" value="1"/>
</dbReference>
<dbReference type="NCBIfam" id="TIGR00229">
    <property type="entry name" value="sensory_box"/>
    <property type="match status" value="1"/>
</dbReference>
<dbReference type="InterPro" id="IPR035965">
    <property type="entry name" value="PAS-like_dom_sf"/>
</dbReference>
<dbReference type="EMBL" id="FOAJ01000010">
    <property type="protein sequence ID" value="SEL60920.1"/>
    <property type="molecule type" value="Genomic_DNA"/>
</dbReference>
<reference evidence="9" key="1">
    <citation type="submission" date="2016-10" db="EMBL/GenBank/DDBJ databases">
        <authorList>
            <person name="Varghese N."/>
            <person name="Submissions S."/>
        </authorList>
    </citation>
    <scope>NUCLEOTIDE SEQUENCE [LARGE SCALE GENOMIC DNA]</scope>
    <source>
        <strain evidence="9">LMG 26416</strain>
    </source>
</reference>
<evidence type="ECO:0000259" key="7">
    <source>
        <dbReference type="PROSITE" id="PS50885"/>
    </source>
</evidence>
<evidence type="ECO:0000256" key="3">
    <source>
        <dbReference type="PROSITE-ProRule" id="PRU00284"/>
    </source>
</evidence>
<dbReference type="InterPro" id="IPR000014">
    <property type="entry name" value="PAS"/>
</dbReference>
<keyword evidence="4" id="KW-0472">Membrane</keyword>
<dbReference type="GO" id="GO:0007165">
    <property type="term" value="P:signal transduction"/>
    <property type="evidence" value="ECO:0007669"/>
    <property type="project" value="UniProtKB-KW"/>
</dbReference>
<dbReference type="SMART" id="SM00304">
    <property type="entry name" value="HAMP"/>
    <property type="match status" value="1"/>
</dbReference>
<dbReference type="PRINTS" id="PR00260">
    <property type="entry name" value="CHEMTRNSDUCR"/>
</dbReference>
<gene>
    <name evidence="8" type="ORF">SAMN05192542_11072</name>
</gene>
<dbReference type="FunFam" id="1.10.287.950:FF:000001">
    <property type="entry name" value="Methyl-accepting chemotaxis sensory transducer"/>
    <property type="match status" value="1"/>
</dbReference>
<dbReference type="PROSITE" id="PS50885">
    <property type="entry name" value="HAMP"/>
    <property type="match status" value="1"/>
</dbReference>
<dbReference type="Gene3D" id="1.10.287.950">
    <property type="entry name" value="Methyl-accepting chemotaxis protein"/>
    <property type="match status" value="1"/>
</dbReference>
<feature type="transmembrane region" description="Helical" evidence="4">
    <location>
        <begin position="171"/>
        <end position="188"/>
    </location>
</feature>
<evidence type="ECO:0000313" key="9">
    <source>
        <dbReference type="Proteomes" id="UP000199120"/>
    </source>
</evidence>
<dbReference type="PROSITE" id="PS50111">
    <property type="entry name" value="CHEMOTAXIS_TRANSDUC_2"/>
    <property type="match status" value="1"/>
</dbReference>
<dbReference type="CDD" id="cd11386">
    <property type="entry name" value="MCP_signal"/>
    <property type="match status" value="1"/>
</dbReference>
<accession>A0A1H7RKV7</accession>
<feature type="domain" description="HAMP" evidence="7">
    <location>
        <begin position="214"/>
        <end position="266"/>
    </location>
</feature>
<comment type="subcellular location">
    <subcellularLocation>
        <location evidence="1">Membrane</location>
    </subcellularLocation>
</comment>
<dbReference type="InterPro" id="IPR004090">
    <property type="entry name" value="Chemotax_Me-accpt_rcpt"/>
</dbReference>
<dbReference type="SUPFAM" id="SSF58104">
    <property type="entry name" value="Methyl-accepting chemotaxis protein (MCP) signaling domain"/>
    <property type="match status" value="1"/>
</dbReference>
<dbReference type="SUPFAM" id="SSF55785">
    <property type="entry name" value="PYP-like sensor domain (PAS domain)"/>
    <property type="match status" value="1"/>
</dbReference>
<dbReference type="GO" id="GO:0006935">
    <property type="term" value="P:chemotaxis"/>
    <property type="evidence" value="ECO:0007669"/>
    <property type="project" value="InterPro"/>
</dbReference>
<dbReference type="CDD" id="cd00130">
    <property type="entry name" value="PAS"/>
    <property type="match status" value="1"/>
</dbReference>
<dbReference type="GO" id="GO:0005886">
    <property type="term" value="C:plasma membrane"/>
    <property type="evidence" value="ECO:0007669"/>
    <property type="project" value="TreeGrafter"/>
</dbReference>
<dbReference type="RefSeq" id="WP_090551514.1">
    <property type="nucleotide sequence ID" value="NZ_FNSR01000003.1"/>
</dbReference>
<keyword evidence="4" id="KW-1133">Transmembrane helix</keyword>
<dbReference type="InterPro" id="IPR051310">
    <property type="entry name" value="MCP_chemotaxis"/>
</dbReference>
<evidence type="ECO:0000256" key="1">
    <source>
        <dbReference type="ARBA" id="ARBA00004370"/>
    </source>
</evidence>
<evidence type="ECO:0000256" key="2">
    <source>
        <dbReference type="ARBA" id="ARBA00029447"/>
    </source>
</evidence>
<dbReference type="SMART" id="SM00283">
    <property type="entry name" value="MA"/>
    <property type="match status" value="1"/>
</dbReference>
<keyword evidence="9" id="KW-1185">Reference proteome</keyword>
<dbReference type="InterPro" id="IPR004089">
    <property type="entry name" value="MCPsignal_dom"/>
</dbReference>
<evidence type="ECO:0000259" key="5">
    <source>
        <dbReference type="PROSITE" id="PS50111"/>
    </source>
</evidence>
<dbReference type="PROSITE" id="PS50112">
    <property type="entry name" value="PAS"/>
    <property type="match status" value="1"/>
</dbReference>
<proteinExistence type="inferred from homology"/>
<feature type="domain" description="Methyl-accepting transducer" evidence="5">
    <location>
        <begin position="271"/>
        <end position="500"/>
    </location>
</feature>
<evidence type="ECO:0000256" key="4">
    <source>
        <dbReference type="SAM" id="Phobius"/>
    </source>
</evidence>
<organism evidence="8 9">
    <name type="scientific">Paraburkholderia caballeronis</name>
    <dbReference type="NCBI Taxonomy" id="416943"/>
    <lineage>
        <taxon>Bacteria</taxon>
        <taxon>Pseudomonadati</taxon>
        <taxon>Pseudomonadota</taxon>
        <taxon>Betaproteobacteria</taxon>
        <taxon>Burkholderiales</taxon>
        <taxon>Burkholderiaceae</taxon>
        <taxon>Paraburkholderia</taxon>
    </lineage>
</organism>
<dbReference type="Pfam" id="PF00015">
    <property type="entry name" value="MCPsignal"/>
    <property type="match status" value="1"/>
</dbReference>
<dbReference type="Proteomes" id="UP000199120">
    <property type="component" value="Unassembled WGS sequence"/>
</dbReference>
<protein>
    <submittedName>
        <fullName evidence="8">Methyl-accepting chemotaxis sensory transducer with Pas/Pac sensor</fullName>
    </submittedName>
</protein>
<dbReference type="InterPro" id="IPR003660">
    <property type="entry name" value="HAMP_dom"/>
</dbReference>
<feature type="domain" description="PAS" evidence="6">
    <location>
        <begin position="23"/>
        <end position="50"/>
    </location>
</feature>